<evidence type="ECO:0000256" key="1">
    <source>
        <dbReference type="ARBA" id="ARBA00022448"/>
    </source>
</evidence>
<dbReference type="PROSITE" id="PS50893">
    <property type="entry name" value="ABC_TRANSPORTER_2"/>
    <property type="match status" value="1"/>
</dbReference>
<dbReference type="PANTHER" id="PTHR42781:SF4">
    <property type="entry name" value="SPERMIDINE_PUTRESCINE IMPORT ATP-BINDING PROTEIN POTA"/>
    <property type="match status" value="1"/>
</dbReference>
<dbReference type="SUPFAM" id="SSF52540">
    <property type="entry name" value="P-loop containing nucleoside triphosphate hydrolases"/>
    <property type="match status" value="1"/>
</dbReference>
<dbReference type="InterPro" id="IPR027417">
    <property type="entry name" value="P-loop_NTPase"/>
</dbReference>
<keyword evidence="4" id="KW-1278">Translocase</keyword>
<dbReference type="InterPro" id="IPR003593">
    <property type="entry name" value="AAA+_ATPase"/>
</dbReference>
<protein>
    <submittedName>
        <fullName evidence="7">Sulfate ABC transporter ATP-binding protein</fullName>
    </submittedName>
</protein>
<dbReference type="Pfam" id="PF00005">
    <property type="entry name" value="ABC_tran"/>
    <property type="match status" value="1"/>
</dbReference>
<evidence type="ECO:0000259" key="6">
    <source>
        <dbReference type="PROSITE" id="PS50893"/>
    </source>
</evidence>
<keyword evidence="8" id="KW-1185">Reference proteome</keyword>
<dbReference type="RefSeq" id="WP_140886863.1">
    <property type="nucleotide sequence ID" value="NZ_RCZP01000052.1"/>
</dbReference>
<accession>A0A502F6X1</accession>
<dbReference type="GO" id="GO:0005524">
    <property type="term" value="F:ATP binding"/>
    <property type="evidence" value="ECO:0007669"/>
    <property type="project" value="UniProtKB-KW"/>
</dbReference>
<dbReference type="Proteomes" id="UP000317078">
    <property type="component" value="Unassembled WGS sequence"/>
</dbReference>
<dbReference type="AlphaFoldDB" id="A0A502F6X1"/>
<dbReference type="SMART" id="SM00382">
    <property type="entry name" value="AAA"/>
    <property type="match status" value="1"/>
</dbReference>
<dbReference type="Gene3D" id="3.40.50.300">
    <property type="entry name" value="P-loop containing nucleotide triphosphate hydrolases"/>
    <property type="match status" value="1"/>
</dbReference>
<dbReference type="PROSITE" id="PS00211">
    <property type="entry name" value="ABC_TRANSPORTER_1"/>
    <property type="match status" value="1"/>
</dbReference>
<organism evidence="7 8">
    <name type="scientific">Muricoccus nepalensis</name>
    <dbReference type="NCBI Taxonomy" id="1854500"/>
    <lineage>
        <taxon>Bacteria</taxon>
        <taxon>Pseudomonadati</taxon>
        <taxon>Pseudomonadota</taxon>
        <taxon>Alphaproteobacteria</taxon>
        <taxon>Acetobacterales</taxon>
        <taxon>Roseomonadaceae</taxon>
        <taxon>Muricoccus</taxon>
    </lineage>
</organism>
<evidence type="ECO:0000313" key="7">
    <source>
        <dbReference type="EMBL" id="TPG44756.1"/>
    </source>
</evidence>
<keyword evidence="3 7" id="KW-0067">ATP-binding</keyword>
<feature type="domain" description="ABC transporter" evidence="6">
    <location>
        <begin position="3"/>
        <end position="235"/>
    </location>
</feature>
<dbReference type="GO" id="GO:0015419">
    <property type="term" value="F:ABC-type sulfate transporter activity"/>
    <property type="evidence" value="ECO:0007669"/>
    <property type="project" value="InterPro"/>
</dbReference>
<proteinExistence type="predicted"/>
<dbReference type="InterPro" id="IPR017871">
    <property type="entry name" value="ABC_transporter-like_CS"/>
</dbReference>
<dbReference type="InterPro" id="IPR005666">
    <property type="entry name" value="Sulph_transpt1"/>
</dbReference>
<evidence type="ECO:0000256" key="2">
    <source>
        <dbReference type="ARBA" id="ARBA00022741"/>
    </source>
</evidence>
<dbReference type="FunFam" id="3.40.50.300:FF:000425">
    <property type="entry name" value="Probable ABC transporter, ATP-binding subunit"/>
    <property type="match status" value="1"/>
</dbReference>
<dbReference type="InterPro" id="IPR050093">
    <property type="entry name" value="ABC_SmlMolc_Importer"/>
</dbReference>
<dbReference type="NCBIfam" id="TIGR00968">
    <property type="entry name" value="3a0106s01"/>
    <property type="match status" value="1"/>
</dbReference>
<sequence length="347" mass="36929">MTVEVRDVARRFGGLAALDGVSLSVAEGEFVALLGPSGSGKTTLLRVLAGLEGTDAGSVRIAGREMAGVPARERGIGVVFQHYALFRHMTVFDNVAFGLRVRRQRPSAAEIATRVRRLLELVQVPELERRYPEQISGGQRQRVALARALAIEPRLLLLDEPFGALDALVRKEVRRWLRGLHDSLGITSILVTHDQEEAMEMADRVAVMERGRVVQLDTAAALLREPATAFVAGFVGDAARLPCAVRDGAAHFAPLPIAPVPVALPDGPATAFTRPGEMLAHRGDGEARVRLVRDEVEGPARLVVQAGPAVLDAVAAPGEAFGRGDPCLLSLRGAHVFSAGGARARAG</sequence>
<dbReference type="GO" id="GO:0016887">
    <property type="term" value="F:ATP hydrolysis activity"/>
    <property type="evidence" value="ECO:0007669"/>
    <property type="project" value="InterPro"/>
</dbReference>
<dbReference type="InterPro" id="IPR003439">
    <property type="entry name" value="ABC_transporter-like_ATP-bd"/>
</dbReference>
<evidence type="ECO:0000256" key="5">
    <source>
        <dbReference type="ARBA" id="ARBA00023032"/>
    </source>
</evidence>
<dbReference type="EMBL" id="RCZP01000052">
    <property type="protein sequence ID" value="TPG44756.1"/>
    <property type="molecule type" value="Genomic_DNA"/>
</dbReference>
<keyword evidence="2" id="KW-0547">Nucleotide-binding</keyword>
<dbReference type="GO" id="GO:0015697">
    <property type="term" value="P:quaternary ammonium group transport"/>
    <property type="evidence" value="ECO:0007669"/>
    <property type="project" value="UniProtKB-ARBA"/>
</dbReference>
<reference evidence="7 8" key="1">
    <citation type="journal article" date="2019" name="Environ. Microbiol.">
        <title>Species interactions and distinct microbial communities in high Arctic permafrost affected cryosols are associated with the CH4 and CO2 gas fluxes.</title>
        <authorList>
            <person name="Altshuler I."/>
            <person name="Hamel J."/>
            <person name="Turney S."/>
            <person name="Magnuson E."/>
            <person name="Levesque R."/>
            <person name="Greer C."/>
            <person name="Whyte L.G."/>
        </authorList>
    </citation>
    <scope>NUCLEOTIDE SEQUENCE [LARGE SCALE GENOMIC DNA]</scope>
    <source>
        <strain evidence="7 8">S9.3B</strain>
    </source>
</reference>
<keyword evidence="1" id="KW-0813">Transport</keyword>
<gene>
    <name evidence="7" type="primary">cysA</name>
    <name evidence="7" type="ORF">EAH89_27165</name>
</gene>
<evidence type="ECO:0000256" key="4">
    <source>
        <dbReference type="ARBA" id="ARBA00022967"/>
    </source>
</evidence>
<evidence type="ECO:0000313" key="8">
    <source>
        <dbReference type="Proteomes" id="UP000317078"/>
    </source>
</evidence>
<dbReference type="OrthoDB" id="9802264at2"/>
<name>A0A502F6X1_9PROT</name>
<dbReference type="PANTHER" id="PTHR42781">
    <property type="entry name" value="SPERMIDINE/PUTRESCINE IMPORT ATP-BINDING PROTEIN POTA"/>
    <property type="match status" value="1"/>
</dbReference>
<dbReference type="GO" id="GO:0043190">
    <property type="term" value="C:ATP-binding cassette (ABC) transporter complex"/>
    <property type="evidence" value="ECO:0007669"/>
    <property type="project" value="InterPro"/>
</dbReference>
<keyword evidence="5" id="KW-0764">Sulfate transport</keyword>
<evidence type="ECO:0000256" key="3">
    <source>
        <dbReference type="ARBA" id="ARBA00022840"/>
    </source>
</evidence>
<comment type="caution">
    <text evidence="7">The sequence shown here is derived from an EMBL/GenBank/DDBJ whole genome shotgun (WGS) entry which is preliminary data.</text>
</comment>